<feature type="transmembrane region" description="Helical" evidence="7">
    <location>
        <begin position="804"/>
        <end position="824"/>
    </location>
</feature>
<protein>
    <submittedName>
        <fullName evidence="9">Efflux pump bik6</fullName>
    </submittedName>
</protein>
<keyword evidence="4 7" id="KW-0472">Membrane</keyword>
<dbReference type="GO" id="GO:0022857">
    <property type="term" value="F:transmembrane transporter activity"/>
    <property type="evidence" value="ECO:0007669"/>
    <property type="project" value="InterPro"/>
</dbReference>
<proteinExistence type="predicted"/>
<evidence type="ECO:0000259" key="8">
    <source>
        <dbReference type="PROSITE" id="PS50850"/>
    </source>
</evidence>
<reference evidence="9 10" key="1">
    <citation type="journal article" date="2019" name="Sci. Rep.">
        <title>A multi-omics analysis of the grapevine pathogen Lasiodiplodia theobromae reveals that temperature affects the expression of virulence- and pathogenicity-related genes.</title>
        <authorList>
            <person name="Felix C."/>
            <person name="Meneses R."/>
            <person name="Goncalves M.F.M."/>
            <person name="Tilleman L."/>
            <person name="Duarte A.S."/>
            <person name="Jorrin-Novo J.V."/>
            <person name="Van de Peer Y."/>
            <person name="Deforce D."/>
            <person name="Van Nieuwerburgh F."/>
            <person name="Esteves A.C."/>
            <person name="Alves A."/>
        </authorList>
    </citation>
    <scope>NUCLEOTIDE SEQUENCE [LARGE SCALE GENOMIC DNA]</scope>
    <source>
        <strain evidence="9 10">LA-SOL3</strain>
    </source>
</reference>
<feature type="transmembrane region" description="Helical" evidence="7">
    <location>
        <begin position="631"/>
        <end position="650"/>
    </location>
</feature>
<evidence type="ECO:0000313" key="9">
    <source>
        <dbReference type="EMBL" id="KAB2570664.1"/>
    </source>
</evidence>
<accession>A0A5N5CZQ2</accession>
<feature type="transmembrane region" description="Helical" evidence="7">
    <location>
        <begin position="742"/>
        <end position="763"/>
    </location>
</feature>
<dbReference type="PANTHER" id="PTHR23502">
    <property type="entry name" value="MAJOR FACILITATOR SUPERFAMILY"/>
    <property type="match status" value="1"/>
</dbReference>
<dbReference type="GO" id="GO:0005886">
    <property type="term" value="C:plasma membrane"/>
    <property type="evidence" value="ECO:0007669"/>
    <property type="project" value="TreeGrafter"/>
</dbReference>
<comment type="subcellular location">
    <subcellularLocation>
        <location evidence="1">Membrane</location>
        <topology evidence="1">Multi-pass membrane protein</topology>
    </subcellularLocation>
</comment>
<feature type="compositionally biased region" description="Pro residues" evidence="6">
    <location>
        <begin position="72"/>
        <end position="86"/>
    </location>
</feature>
<dbReference type="OrthoDB" id="446368at2759"/>
<evidence type="ECO:0000256" key="6">
    <source>
        <dbReference type="SAM" id="MobiDB-lite"/>
    </source>
</evidence>
<dbReference type="InterPro" id="IPR036259">
    <property type="entry name" value="MFS_trans_sf"/>
</dbReference>
<dbReference type="InterPro" id="IPR011701">
    <property type="entry name" value="MFS"/>
</dbReference>
<dbReference type="CDD" id="cd00067">
    <property type="entry name" value="GAL4"/>
    <property type="match status" value="1"/>
</dbReference>
<dbReference type="InterPro" id="IPR036864">
    <property type="entry name" value="Zn2-C6_fun-type_DNA-bd_sf"/>
</dbReference>
<name>A0A5N5CZQ2_9PEZI</name>
<organism evidence="9 10">
    <name type="scientific">Lasiodiplodia theobromae</name>
    <dbReference type="NCBI Taxonomy" id="45133"/>
    <lineage>
        <taxon>Eukaryota</taxon>
        <taxon>Fungi</taxon>
        <taxon>Dikarya</taxon>
        <taxon>Ascomycota</taxon>
        <taxon>Pezizomycotina</taxon>
        <taxon>Dothideomycetes</taxon>
        <taxon>Dothideomycetes incertae sedis</taxon>
        <taxon>Botryosphaeriales</taxon>
        <taxon>Botryosphaeriaceae</taxon>
        <taxon>Lasiodiplodia</taxon>
    </lineage>
</organism>
<feature type="transmembrane region" description="Helical" evidence="7">
    <location>
        <begin position="523"/>
        <end position="543"/>
    </location>
</feature>
<feature type="transmembrane region" description="Helical" evidence="7">
    <location>
        <begin position="711"/>
        <end position="730"/>
    </location>
</feature>
<feature type="region of interest" description="Disordered" evidence="6">
    <location>
        <begin position="324"/>
        <end position="370"/>
    </location>
</feature>
<feature type="domain" description="Major facilitator superfamily (MFS) profile" evidence="8">
    <location>
        <begin position="400"/>
        <end position="833"/>
    </location>
</feature>
<evidence type="ECO:0000256" key="2">
    <source>
        <dbReference type="ARBA" id="ARBA00022692"/>
    </source>
</evidence>
<evidence type="ECO:0000256" key="5">
    <source>
        <dbReference type="ARBA" id="ARBA00023242"/>
    </source>
</evidence>
<dbReference type="Pfam" id="PF07690">
    <property type="entry name" value="MFS_1"/>
    <property type="match status" value="1"/>
</dbReference>
<dbReference type="InterPro" id="IPR020846">
    <property type="entry name" value="MFS_dom"/>
</dbReference>
<dbReference type="PROSITE" id="PS50850">
    <property type="entry name" value="MFS"/>
    <property type="match status" value="1"/>
</dbReference>
<gene>
    <name evidence="9" type="primary">bik6_1</name>
    <name evidence="9" type="ORF">DBV05_g10684</name>
</gene>
<feature type="compositionally biased region" description="Polar residues" evidence="6">
    <location>
        <begin position="90"/>
        <end position="115"/>
    </location>
</feature>
<feature type="transmembrane region" description="Helical" evidence="7">
    <location>
        <begin position="775"/>
        <end position="792"/>
    </location>
</feature>
<dbReference type="SUPFAM" id="SSF103473">
    <property type="entry name" value="MFS general substrate transporter"/>
    <property type="match status" value="1"/>
</dbReference>
<dbReference type="Proteomes" id="UP000325902">
    <property type="component" value="Unassembled WGS sequence"/>
</dbReference>
<dbReference type="SUPFAM" id="SSF57701">
    <property type="entry name" value="Zn2/Cys6 DNA-binding domain"/>
    <property type="match status" value="1"/>
</dbReference>
<feature type="region of interest" description="Disordered" evidence="6">
    <location>
        <begin position="63"/>
        <end position="118"/>
    </location>
</feature>
<dbReference type="PANTHER" id="PTHR23502:SF156">
    <property type="entry name" value="TRANSPORTER, PUTATIVE (AFU_ORTHOLOGUE AFUA_5G00420)-RELATED"/>
    <property type="match status" value="1"/>
</dbReference>
<feature type="transmembrane region" description="Helical" evidence="7">
    <location>
        <begin position="469"/>
        <end position="489"/>
    </location>
</feature>
<evidence type="ECO:0000256" key="4">
    <source>
        <dbReference type="ARBA" id="ARBA00023136"/>
    </source>
</evidence>
<keyword evidence="3 7" id="KW-1133">Transmembrane helix</keyword>
<feature type="transmembrane region" description="Helical" evidence="7">
    <location>
        <begin position="670"/>
        <end position="690"/>
    </location>
</feature>
<evidence type="ECO:0000256" key="1">
    <source>
        <dbReference type="ARBA" id="ARBA00004141"/>
    </source>
</evidence>
<dbReference type="CDD" id="cd17323">
    <property type="entry name" value="MFS_Tpo1_MDR_like"/>
    <property type="match status" value="1"/>
</dbReference>
<dbReference type="FunFam" id="1.20.1250.20:FF:000011">
    <property type="entry name" value="MFS multidrug transporter, putative"/>
    <property type="match status" value="1"/>
</dbReference>
<dbReference type="Gene3D" id="4.10.240.10">
    <property type="entry name" value="Zn(2)-C6 fungal-type DNA-binding domain"/>
    <property type="match status" value="1"/>
</dbReference>
<feature type="transmembrane region" description="Helical" evidence="7">
    <location>
        <begin position="429"/>
        <end position="449"/>
    </location>
</feature>
<sequence length="841" mass="92314">MTTLIWKLMEPSRSMVKGGKKGTRRLRASCDRCHHAKTRCIYEEDHQDCVRCTARNFTCQRSLSMPRKRTPKQPPPPQIEPYPTPPEEFQTPQSSITHDAHTPRTSGTDAGTLASSPDERMPSEISMFDFSQFADFEPSFSPVDFGFFGSPATQLQHHPDAAAQEPPTNILAPAPVLETPRAAHIADGHNNNKHGCSPFQSSSSCLDVLNRTLRDLQQSPVEGKTLDHVLRLNRALLSVVRTVIECDAAHHPSFDFTVYFCLNKLITTYHEALYMPCCASSVQFGSYVVNVEDQLALKCQMILIDVRKITALLDRLQAKARQRGEEEDRVLGQTGGGAVGRTSSRCRRQSSKDLESSAAPSTNYSKTEEAALDDGPLVTWDGESDPHNPQNFSFARKLFITFIWVAGNLATCIASSIYSSGSTLMAEEFGASTIVITLGISLFLVGYTIGPPCWGPISERVGRKWPTTFGMLLFTIFCIPVALAQNIQTALIGRFLSGVFGAAPLSIVGGGLVDIWNPVQRGVAMAACIGTIFGSPIVAPVMGNFVAASYLGWRWNHWLMCIFGGAVTVLCAVGLPETHAPTLLRRKAERVRRETGNVKAHSLYDGQAVGPKAIVQIYLMRSFRMLITEPILLLITIYQAFVYGILYLIFVSYPIAFREVRHWALGVSGLAYLGMSVGVLLGAAVVIAHTRTRFVAKVRQAGGVVVPENRLTLMFAGGCLIPVGLFIFGWTSRPDIHWAGQIVGSVPVAMGMYMVFVQCFNYIIDTYMSTANSAIGANTFVRSFFGAGFPLFGPAMYHRLGVDWASSLLAFLAIAMIPIPVLFYKFGHQIRLKSKTAENKN</sequence>
<dbReference type="GO" id="GO:0000981">
    <property type="term" value="F:DNA-binding transcription factor activity, RNA polymerase II-specific"/>
    <property type="evidence" value="ECO:0007669"/>
    <property type="project" value="InterPro"/>
</dbReference>
<dbReference type="GO" id="GO:0008270">
    <property type="term" value="F:zinc ion binding"/>
    <property type="evidence" value="ECO:0007669"/>
    <property type="project" value="InterPro"/>
</dbReference>
<dbReference type="PROSITE" id="PS00463">
    <property type="entry name" value="ZN2_CY6_FUNGAL_1"/>
    <property type="match status" value="1"/>
</dbReference>
<dbReference type="Gene3D" id="1.20.1250.20">
    <property type="entry name" value="MFS general substrate transporter like domains"/>
    <property type="match status" value="1"/>
</dbReference>
<comment type="caution">
    <text evidence="9">The sequence shown here is derived from an EMBL/GenBank/DDBJ whole genome shotgun (WGS) entry which is preliminary data.</text>
</comment>
<feature type="transmembrane region" description="Helical" evidence="7">
    <location>
        <begin position="495"/>
        <end position="516"/>
    </location>
</feature>
<evidence type="ECO:0000256" key="3">
    <source>
        <dbReference type="ARBA" id="ARBA00022989"/>
    </source>
</evidence>
<dbReference type="AlphaFoldDB" id="A0A5N5CZQ2"/>
<evidence type="ECO:0000256" key="7">
    <source>
        <dbReference type="SAM" id="Phobius"/>
    </source>
</evidence>
<dbReference type="EMBL" id="VCHE01000127">
    <property type="protein sequence ID" value="KAB2570664.1"/>
    <property type="molecule type" value="Genomic_DNA"/>
</dbReference>
<keyword evidence="10" id="KW-1185">Reference proteome</keyword>
<evidence type="ECO:0000313" key="10">
    <source>
        <dbReference type="Proteomes" id="UP000325902"/>
    </source>
</evidence>
<keyword evidence="5" id="KW-0539">Nucleus</keyword>
<feature type="transmembrane region" description="Helical" evidence="7">
    <location>
        <begin position="398"/>
        <end position="417"/>
    </location>
</feature>
<keyword evidence="2 7" id="KW-0812">Transmembrane</keyword>
<dbReference type="InterPro" id="IPR001138">
    <property type="entry name" value="Zn2Cys6_DnaBD"/>
</dbReference>